<name>A0A2S5CPW8_9GAMM</name>
<keyword evidence="2" id="KW-0067">ATP-binding</keyword>
<dbReference type="PANTHER" id="PTHR43581:SF4">
    <property type="entry name" value="ATP_GTP PHOSPHATASE"/>
    <property type="match status" value="1"/>
</dbReference>
<dbReference type="RefSeq" id="WP_103973797.1">
    <property type="nucleotide sequence ID" value="NZ_PGFZ01000002.1"/>
</dbReference>
<dbReference type="GO" id="GO:0005524">
    <property type="term" value="F:ATP binding"/>
    <property type="evidence" value="ECO:0007669"/>
    <property type="project" value="UniProtKB-KW"/>
</dbReference>
<reference evidence="2 3" key="1">
    <citation type="submission" date="2017-11" db="EMBL/GenBank/DDBJ databases">
        <title>Draft Genome Sequence of Methylobacter psychrotolerans Sph1T, an Obligate Methanotroph from Low-Temperature Environments.</title>
        <authorList>
            <person name="Oshkin I.Y."/>
            <person name="Miroshnikov K."/>
            <person name="Belova S.E."/>
            <person name="Korzhenkov A."/>
            <person name="Toshchakov S.V."/>
            <person name="Dedysh S.N."/>
        </authorList>
    </citation>
    <scope>NUCLEOTIDE SEQUENCE [LARGE SCALE GENOMIC DNA]</scope>
    <source>
        <strain evidence="2 3">Sph1</strain>
    </source>
</reference>
<dbReference type="PANTHER" id="PTHR43581">
    <property type="entry name" value="ATP/GTP PHOSPHATASE"/>
    <property type="match status" value="1"/>
</dbReference>
<keyword evidence="2" id="KW-0547">Nucleotide-binding</keyword>
<protein>
    <submittedName>
        <fullName evidence="2">ATP-binding protein</fullName>
    </submittedName>
</protein>
<proteinExistence type="predicted"/>
<dbReference type="InterPro" id="IPR051396">
    <property type="entry name" value="Bact_Antivir_Def_Nuclease"/>
</dbReference>
<evidence type="ECO:0000313" key="3">
    <source>
        <dbReference type="Proteomes" id="UP000237423"/>
    </source>
</evidence>
<dbReference type="Pfam" id="PF13304">
    <property type="entry name" value="AAA_21"/>
    <property type="match status" value="1"/>
</dbReference>
<sequence length="319" mass="36176">MDGHFLTDIAIKQFKCFSDFQVSGFKRVNLIGGKNNIGKTALLEACFINVYSESIDGIITAIHSIKFARENLNLLADKANNVNSQQLIDTTRIYAAKSTVSDTAFSILEENGIKEYHFTLQGELTSINGKDLNITAKRINNIEFIDNYGWSNQDLISAFQAIQKQDKESELNTYIRAFDDSIENFKVIGDKPQCKTNGIYRDISEFGDGLRHYISIICALYQCENGYLFIDEIDNGIHYSQLDRLWDIILSLSKQNQCQVFATTHSKEMLEALVRAAQKQADSDISYTILVKNKQAEVKTISLDYDMLLDSMTQGYEVR</sequence>
<accession>A0A2S5CPW8</accession>
<comment type="caution">
    <text evidence="2">The sequence shown here is derived from an EMBL/GenBank/DDBJ whole genome shotgun (WGS) entry which is preliminary data.</text>
</comment>
<dbReference type="Gene3D" id="3.40.50.300">
    <property type="entry name" value="P-loop containing nucleotide triphosphate hydrolases"/>
    <property type="match status" value="1"/>
</dbReference>
<organism evidence="2 3">
    <name type="scientific">Methylovulum psychrotolerans</name>
    <dbReference type="NCBI Taxonomy" id="1704499"/>
    <lineage>
        <taxon>Bacteria</taxon>
        <taxon>Pseudomonadati</taxon>
        <taxon>Pseudomonadota</taxon>
        <taxon>Gammaproteobacteria</taxon>
        <taxon>Methylococcales</taxon>
        <taxon>Methylococcaceae</taxon>
        <taxon>Methylovulum</taxon>
    </lineage>
</organism>
<dbReference type="InterPro" id="IPR027417">
    <property type="entry name" value="P-loop_NTPase"/>
</dbReference>
<dbReference type="AlphaFoldDB" id="A0A2S5CPW8"/>
<evidence type="ECO:0000259" key="1">
    <source>
        <dbReference type="Pfam" id="PF13304"/>
    </source>
</evidence>
<feature type="domain" description="ATPase AAA-type core" evidence="1">
    <location>
        <begin position="30"/>
        <end position="267"/>
    </location>
</feature>
<dbReference type="SUPFAM" id="SSF52540">
    <property type="entry name" value="P-loop containing nucleoside triphosphate hydrolases"/>
    <property type="match status" value="1"/>
</dbReference>
<dbReference type="EMBL" id="PGFZ01000002">
    <property type="protein sequence ID" value="POZ52843.1"/>
    <property type="molecule type" value="Genomic_DNA"/>
</dbReference>
<dbReference type="InterPro" id="IPR003959">
    <property type="entry name" value="ATPase_AAA_core"/>
</dbReference>
<dbReference type="Proteomes" id="UP000237423">
    <property type="component" value="Unassembled WGS sequence"/>
</dbReference>
<evidence type="ECO:0000313" key="2">
    <source>
        <dbReference type="EMBL" id="POZ52843.1"/>
    </source>
</evidence>
<gene>
    <name evidence="2" type="ORF">AADEFJLK_01452</name>
</gene>